<dbReference type="EC" id="3.4.19.12" evidence="3"/>
<reference evidence="9" key="1">
    <citation type="submission" date="2016-02" db="EMBL/GenBank/DDBJ databases">
        <title>Comparative genomics of biotechnologically important yeasts.</title>
        <authorList>
            <consortium name="DOE Joint Genome Institute"/>
            <person name="Riley R."/>
            <person name="Haridas S."/>
            <person name="Wolfe K.H."/>
            <person name="Lopes M.R."/>
            <person name="Hittinger C.T."/>
            <person name="Goker M."/>
            <person name="Salamov A."/>
            <person name="Wisecaver J."/>
            <person name="Long T.M."/>
            <person name="Aerts A.L."/>
            <person name="Barry K."/>
            <person name="Choi C."/>
            <person name="Clum A."/>
            <person name="Coughlan A.Y."/>
            <person name="Deshpande S."/>
            <person name="Douglass A.P."/>
            <person name="Hanson S.J."/>
            <person name="Klenk H.-P."/>
            <person name="Labutti K."/>
            <person name="Lapidus A."/>
            <person name="Lindquist E."/>
            <person name="Lipzen A."/>
            <person name="Meier-Kolthoff J.P."/>
            <person name="Ohm R.A."/>
            <person name="Otillar R.P."/>
            <person name="Pangilinan J."/>
            <person name="Peng Y."/>
            <person name="Rokas A."/>
            <person name="Rosa C.A."/>
            <person name="Scheuner C."/>
            <person name="Sibirny A.A."/>
            <person name="Slot J.C."/>
            <person name="Stielow J.B."/>
            <person name="Sun H."/>
            <person name="Kurtzman C.P."/>
            <person name="Blackwell M."/>
            <person name="Jeffries T.W."/>
            <person name="Grigoriev I.V."/>
        </authorList>
    </citation>
    <scope>NUCLEOTIDE SEQUENCE [LARGE SCALE GENOMIC DNA]</scope>
    <source>
        <strain evidence="9">NRRL Y-17796</strain>
    </source>
</reference>
<dbReference type="InterPro" id="IPR001394">
    <property type="entry name" value="Peptidase_C19_UCH"/>
</dbReference>
<evidence type="ECO:0000256" key="6">
    <source>
        <dbReference type="SAM" id="MobiDB-lite"/>
    </source>
</evidence>
<feature type="compositionally biased region" description="Polar residues" evidence="6">
    <location>
        <begin position="581"/>
        <end position="623"/>
    </location>
</feature>
<keyword evidence="5" id="KW-0378">Hydrolase</keyword>
<feature type="compositionally biased region" description="Polar residues" evidence="6">
    <location>
        <begin position="120"/>
        <end position="135"/>
    </location>
</feature>
<evidence type="ECO:0000256" key="3">
    <source>
        <dbReference type="ARBA" id="ARBA00012759"/>
    </source>
</evidence>
<dbReference type="EMBL" id="KV453841">
    <property type="protein sequence ID" value="ODV92395.1"/>
    <property type="molecule type" value="Genomic_DNA"/>
</dbReference>
<dbReference type="GO" id="GO:0006508">
    <property type="term" value="P:proteolysis"/>
    <property type="evidence" value="ECO:0007669"/>
    <property type="project" value="UniProtKB-KW"/>
</dbReference>
<feature type="domain" description="USP" evidence="7">
    <location>
        <begin position="56"/>
        <end position="536"/>
    </location>
</feature>
<evidence type="ECO:0000256" key="1">
    <source>
        <dbReference type="ARBA" id="ARBA00000707"/>
    </source>
</evidence>
<dbReference type="CDD" id="cd02663">
    <property type="entry name" value="Peptidase_C19G"/>
    <property type="match status" value="1"/>
</dbReference>
<comment type="catalytic activity">
    <reaction evidence="1">
        <text>Thiol-dependent hydrolysis of ester, thioester, amide, peptide and isopeptide bonds formed by the C-terminal Gly of ubiquitin (a 76-residue protein attached to proteins as an intracellular targeting signal).</text>
        <dbReference type="EC" id="3.4.19.12"/>
    </reaction>
</comment>
<organism evidence="8 9">
    <name type="scientific">Tortispora caseinolytica NRRL Y-17796</name>
    <dbReference type="NCBI Taxonomy" id="767744"/>
    <lineage>
        <taxon>Eukaryota</taxon>
        <taxon>Fungi</taxon>
        <taxon>Dikarya</taxon>
        <taxon>Ascomycota</taxon>
        <taxon>Saccharomycotina</taxon>
        <taxon>Trigonopsidomycetes</taxon>
        <taxon>Trigonopsidales</taxon>
        <taxon>Trigonopsidaceae</taxon>
        <taxon>Tortispora</taxon>
    </lineage>
</organism>
<dbReference type="PANTHER" id="PTHR24006:SF733">
    <property type="entry name" value="RE52890P"/>
    <property type="match status" value="1"/>
</dbReference>
<evidence type="ECO:0000259" key="7">
    <source>
        <dbReference type="PROSITE" id="PS50235"/>
    </source>
</evidence>
<dbReference type="GO" id="GO:0004843">
    <property type="term" value="F:cysteine-type deubiquitinase activity"/>
    <property type="evidence" value="ECO:0007669"/>
    <property type="project" value="UniProtKB-EC"/>
</dbReference>
<evidence type="ECO:0000256" key="2">
    <source>
        <dbReference type="ARBA" id="ARBA00009085"/>
    </source>
</evidence>
<name>A0A1E4TKW3_9ASCO</name>
<dbReference type="InterPro" id="IPR050164">
    <property type="entry name" value="Peptidase_C19"/>
</dbReference>
<dbReference type="AlphaFoldDB" id="A0A1E4TKW3"/>
<feature type="compositionally biased region" description="Basic residues" evidence="6">
    <location>
        <begin position="651"/>
        <end position="668"/>
    </location>
</feature>
<dbReference type="OrthoDB" id="27652at2759"/>
<comment type="similarity">
    <text evidence="2">Belongs to the peptidase C19 family.</text>
</comment>
<dbReference type="Pfam" id="PF00443">
    <property type="entry name" value="UCH"/>
    <property type="match status" value="1"/>
</dbReference>
<dbReference type="Gene3D" id="3.90.70.10">
    <property type="entry name" value="Cysteine proteinases"/>
    <property type="match status" value="2"/>
</dbReference>
<dbReference type="PANTHER" id="PTHR24006">
    <property type="entry name" value="UBIQUITIN CARBOXYL-TERMINAL HYDROLASE"/>
    <property type="match status" value="1"/>
</dbReference>
<dbReference type="GO" id="GO:0140492">
    <property type="term" value="F:metal-dependent deubiquitinase activity"/>
    <property type="evidence" value="ECO:0007669"/>
    <property type="project" value="EnsemblFungi"/>
</dbReference>
<dbReference type="SUPFAM" id="SSF54001">
    <property type="entry name" value="Cysteine proteinases"/>
    <property type="match status" value="1"/>
</dbReference>
<sequence length="668" mass="73824">MSFFKKKNNNPSASNAVKDSPATLTTPTKLSNFQKSLPPVPDPLVPCEFGPSDKFFGIENFGNTCYCNSVLQCLYYTKPFREAILSYPNVSNRTVKLSMPGKKRHPFTTIDPNVPLSAQIGSETASAPGSSNGTASSNSKLSDSSRKSSDNFPSLLRRGSSTITNTGESNSSAKDTANGKRAAGICGYPSNLPDLSQQLLKKGMVVGAGPIPTAAIVPPTTHIYPDDTGAMQILTVEQRKRVAILRGPIINVDHGLNEEYNMKESLFTCLKDIFECMAESYSRIGVVTPSRLIEVLKRENELFRSSMHQDAHEFFNLLLNEVLDAVETYSRDNSSNTNTQWVHEIFQGVLTSETRCLTCENVSSRDEEFLDLSIDLDKNTSVTSCLRQFSASEMLCERNKFHCDCCGGLQEAEKRMKIKRLPRVLALHLKRFKYSEEHQRNVKLFHRIQFPYNLRLTNTTDDAERAERLYELYAAIIHIGGGPYHGHYVAVIKTEKNGWFLFDDEMVEKVSDDYVTNFFGDMPGLASAYVLFYQEISEDEFDASRLEPLDLNAVASHSPSTIHRITSNSTTSGMHLARTVSDPQTDGPSLSNGIDENIHQNGNLSPNNSVTSKPKNGGISTAASRVPEEPTAKQTQPAPLTENGIQPPASKPRKSRGLGLFKKKSSAS</sequence>
<evidence type="ECO:0000256" key="5">
    <source>
        <dbReference type="ARBA" id="ARBA00022801"/>
    </source>
</evidence>
<dbReference type="PROSITE" id="PS00972">
    <property type="entry name" value="USP_1"/>
    <property type="match status" value="1"/>
</dbReference>
<dbReference type="FunFam" id="3.90.70.10:FF:000131">
    <property type="entry name" value="Ubiquitin carboxyl-terminal hydrolase"/>
    <property type="match status" value="1"/>
</dbReference>
<dbReference type="GO" id="GO:0005634">
    <property type="term" value="C:nucleus"/>
    <property type="evidence" value="ECO:0007669"/>
    <property type="project" value="TreeGrafter"/>
</dbReference>
<accession>A0A1E4TKW3</accession>
<dbReference type="InterPro" id="IPR018200">
    <property type="entry name" value="USP_CS"/>
</dbReference>
<dbReference type="GO" id="GO:0005829">
    <property type="term" value="C:cytosol"/>
    <property type="evidence" value="ECO:0007669"/>
    <property type="project" value="TreeGrafter"/>
</dbReference>
<feature type="compositionally biased region" description="Polar residues" evidence="6">
    <location>
        <begin position="159"/>
        <end position="175"/>
    </location>
</feature>
<protein>
    <recommendedName>
        <fullName evidence="3">ubiquitinyl hydrolase 1</fullName>
        <ecNumber evidence="3">3.4.19.12</ecNumber>
    </recommendedName>
</protein>
<dbReference type="InterPro" id="IPR038765">
    <property type="entry name" value="Papain-like_cys_pep_sf"/>
</dbReference>
<proteinExistence type="inferred from homology"/>
<feature type="region of interest" description="Disordered" evidence="6">
    <location>
        <begin position="120"/>
        <end position="179"/>
    </location>
</feature>
<dbReference type="InterPro" id="IPR028889">
    <property type="entry name" value="USP"/>
</dbReference>
<dbReference type="PROSITE" id="PS50235">
    <property type="entry name" value="USP_3"/>
    <property type="match status" value="1"/>
</dbReference>
<feature type="region of interest" description="Disordered" evidence="6">
    <location>
        <begin position="578"/>
        <end position="668"/>
    </location>
</feature>
<evidence type="ECO:0000256" key="4">
    <source>
        <dbReference type="ARBA" id="ARBA00022670"/>
    </source>
</evidence>
<evidence type="ECO:0000313" key="8">
    <source>
        <dbReference type="EMBL" id="ODV92395.1"/>
    </source>
</evidence>
<keyword evidence="4" id="KW-0645">Protease</keyword>
<keyword evidence="9" id="KW-1185">Reference proteome</keyword>
<gene>
    <name evidence="8" type="ORF">CANCADRAFT_56067</name>
</gene>
<dbReference type="GO" id="GO:0006897">
    <property type="term" value="P:endocytosis"/>
    <property type="evidence" value="ECO:0007669"/>
    <property type="project" value="EnsemblFungi"/>
</dbReference>
<feature type="compositionally biased region" description="Polar residues" evidence="6">
    <location>
        <begin position="11"/>
        <end position="35"/>
    </location>
</feature>
<dbReference type="GO" id="GO:0016579">
    <property type="term" value="P:protein deubiquitination"/>
    <property type="evidence" value="ECO:0007669"/>
    <property type="project" value="InterPro"/>
</dbReference>
<evidence type="ECO:0000313" key="9">
    <source>
        <dbReference type="Proteomes" id="UP000095023"/>
    </source>
</evidence>
<feature type="region of interest" description="Disordered" evidence="6">
    <location>
        <begin position="1"/>
        <end position="37"/>
    </location>
</feature>
<dbReference type="Proteomes" id="UP000095023">
    <property type="component" value="Unassembled WGS sequence"/>
</dbReference>